<evidence type="ECO:0000256" key="1">
    <source>
        <dbReference type="SAM" id="MobiDB-lite"/>
    </source>
</evidence>
<dbReference type="AlphaFoldDB" id="A0A7X0XCH8"/>
<dbReference type="EMBL" id="JAASTX010000004">
    <property type="protein sequence ID" value="MBC1491156.1"/>
    <property type="molecule type" value="Genomic_DNA"/>
</dbReference>
<evidence type="ECO:0000313" key="3">
    <source>
        <dbReference type="EMBL" id="MBC1491156.1"/>
    </source>
</evidence>
<accession>A0A7X0XCH8</accession>
<feature type="region of interest" description="Disordered" evidence="1">
    <location>
        <begin position="34"/>
        <end position="62"/>
    </location>
</feature>
<feature type="compositionally biased region" description="Polar residues" evidence="1">
    <location>
        <begin position="1"/>
        <end position="12"/>
    </location>
</feature>
<reference evidence="3 4" key="1">
    <citation type="submission" date="2020-03" db="EMBL/GenBank/DDBJ databases">
        <title>Soil Listeria distribution.</title>
        <authorList>
            <person name="Liao J."/>
            <person name="Wiedmann M."/>
        </authorList>
    </citation>
    <scope>NUCLEOTIDE SEQUENCE [LARGE SCALE GENOMIC DNA]</scope>
    <source>
        <strain evidence="3 4">FSL L7-1547</strain>
    </source>
</reference>
<sequence>MATDRSSFNIESTESESIDKLITTSKPKKKVAISGENNFDSNSLANVNTHPKTSKKRGRPVQITDDRFKVKLPKKISPALGSKLSVLQDYMVELQDNKGRVTFEKIVTALADSYISNRLSVSKEEHVKREIQEEFDKI</sequence>
<dbReference type="EMBL" id="JAASTX010000004">
    <property type="protein sequence ID" value="MBC1490929.1"/>
    <property type="molecule type" value="Genomic_DNA"/>
</dbReference>
<evidence type="ECO:0000313" key="2">
    <source>
        <dbReference type="EMBL" id="MBC1490929.1"/>
    </source>
</evidence>
<dbReference type="RefSeq" id="WP_185416788.1">
    <property type="nucleotide sequence ID" value="NZ_JAARQU010000004.1"/>
</dbReference>
<comment type="caution">
    <text evidence="3">The sequence shown here is derived from an EMBL/GenBank/DDBJ whole genome shotgun (WGS) entry which is preliminary data.</text>
</comment>
<organism evidence="3 4">
    <name type="scientific">Listeria booriae</name>
    <dbReference type="NCBI Taxonomy" id="1552123"/>
    <lineage>
        <taxon>Bacteria</taxon>
        <taxon>Bacillati</taxon>
        <taxon>Bacillota</taxon>
        <taxon>Bacilli</taxon>
        <taxon>Bacillales</taxon>
        <taxon>Listeriaceae</taxon>
        <taxon>Listeria</taxon>
    </lineage>
</organism>
<feature type="compositionally biased region" description="Polar residues" evidence="1">
    <location>
        <begin position="35"/>
        <end position="51"/>
    </location>
</feature>
<evidence type="ECO:0000313" key="4">
    <source>
        <dbReference type="Proteomes" id="UP000533953"/>
    </source>
</evidence>
<protein>
    <submittedName>
        <fullName evidence="3">Uncharacterized protein</fullName>
    </submittedName>
</protein>
<gene>
    <name evidence="2" type="ORF">HCI99_03740</name>
    <name evidence="3" type="ORF">HCI99_04895</name>
</gene>
<proteinExistence type="predicted"/>
<feature type="region of interest" description="Disordered" evidence="1">
    <location>
        <begin position="1"/>
        <end position="21"/>
    </location>
</feature>
<name>A0A7X0XCH8_9LIST</name>
<dbReference type="Proteomes" id="UP000533953">
    <property type="component" value="Unassembled WGS sequence"/>
</dbReference>